<dbReference type="PROSITE" id="PS00870">
    <property type="entry name" value="CLPAB_1"/>
    <property type="match status" value="1"/>
</dbReference>
<dbReference type="GO" id="GO:0034605">
    <property type="term" value="P:cellular response to heat"/>
    <property type="evidence" value="ECO:0007669"/>
    <property type="project" value="TreeGrafter"/>
</dbReference>
<dbReference type="InterPro" id="IPR018368">
    <property type="entry name" value="ClpA/B_CS1"/>
</dbReference>
<comment type="similarity">
    <text evidence="1 7">Belongs to the ClpA/ClpB family.</text>
</comment>
<dbReference type="EMBL" id="HBHK01013143">
    <property type="protein sequence ID" value="CAD9683963.1"/>
    <property type="molecule type" value="Transcribed_RNA"/>
</dbReference>
<dbReference type="InterPro" id="IPR027417">
    <property type="entry name" value="P-loop_NTPase"/>
</dbReference>
<dbReference type="InterPro" id="IPR050130">
    <property type="entry name" value="ClpA_ClpB"/>
</dbReference>
<evidence type="ECO:0000313" key="10">
    <source>
        <dbReference type="EMBL" id="CAD9683963.1"/>
    </source>
</evidence>
<dbReference type="InterPro" id="IPR019489">
    <property type="entry name" value="Clp_ATPase_C"/>
</dbReference>
<dbReference type="Gene3D" id="1.10.1780.10">
    <property type="entry name" value="Clp, N-terminal domain"/>
    <property type="match status" value="1"/>
</dbReference>
<dbReference type="InterPro" id="IPR041546">
    <property type="entry name" value="ClpA/ClpB_AAA_lid"/>
</dbReference>
<dbReference type="InterPro" id="IPR003593">
    <property type="entry name" value="AAA+_ATPase"/>
</dbReference>
<organism evidence="11">
    <name type="scientific">Mucochytrium quahogii</name>
    <dbReference type="NCBI Taxonomy" id="96639"/>
    <lineage>
        <taxon>Eukaryota</taxon>
        <taxon>Sar</taxon>
        <taxon>Stramenopiles</taxon>
        <taxon>Bigyra</taxon>
        <taxon>Labyrinthulomycetes</taxon>
        <taxon>Thraustochytrida</taxon>
        <taxon>Thraustochytriidae</taxon>
        <taxon>Mucochytrium</taxon>
    </lineage>
</organism>
<dbReference type="Pfam" id="PF02861">
    <property type="entry name" value="Clp_N"/>
    <property type="match status" value="1"/>
</dbReference>
<dbReference type="EMBL" id="HBHK01013144">
    <property type="protein sequence ID" value="CAD9683965.1"/>
    <property type="molecule type" value="Transcribed_RNA"/>
</dbReference>
<evidence type="ECO:0000256" key="3">
    <source>
        <dbReference type="ARBA" id="ARBA00022741"/>
    </source>
</evidence>
<dbReference type="FunFam" id="3.40.50.300:FF:000010">
    <property type="entry name" value="Chaperone clpB 1, putative"/>
    <property type="match status" value="1"/>
</dbReference>
<evidence type="ECO:0000259" key="9">
    <source>
        <dbReference type="PROSITE" id="PS51903"/>
    </source>
</evidence>
<evidence type="ECO:0000256" key="7">
    <source>
        <dbReference type="RuleBase" id="RU004432"/>
    </source>
</evidence>
<evidence type="ECO:0000256" key="1">
    <source>
        <dbReference type="ARBA" id="ARBA00008675"/>
    </source>
</evidence>
<dbReference type="Pfam" id="PF07724">
    <property type="entry name" value="AAA_2"/>
    <property type="match status" value="1"/>
</dbReference>
<dbReference type="GO" id="GO:0005524">
    <property type="term" value="F:ATP binding"/>
    <property type="evidence" value="ECO:0007669"/>
    <property type="project" value="UniProtKB-KW"/>
</dbReference>
<gene>
    <name evidence="10" type="ORF">QSP1433_LOCUS8260</name>
    <name evidence="11" type="ORF">QSP1433_LOCUS8261</name>
</gene>
<dbReference type="PANTHER" id="PTHR11638">
    <property type="entry name" value="ATP-DEPENDENT CLP PROTEASE"/>
    <property type="match status" value="1"/>
</dbReference>
<evidence type="ECO:0000256" key="4">
    <source>
        <dbReference type="ARBA" id="ARBA00022840"/>
    </source>
</evidence>
<protein>
    <recommendedName>
        <fullName evidence="9">Clp R domain-containing protein</fullName>
    </recommendedName>
</protein>
<evidence type="ECO:0000256" key="2">
    <source>
        <dbReference type="ARBA" id="ARBA00022737"/>
    </source>
</evidence>
<dbReference type="CDD" id="cd00009">
    <property type="entry name" value="AAA"/>
    <property type="match status" value="1"/>
</dbReference>
<dbReference type="SMART" id="SM00382">
    <property type="entry name" value="AAA"/>
    <property type="match status" value="2"/>
</dbReference>
<dbReference type="GO" id="GO:0005737">
    <property type="term" value="C:cytoplasm"/>
    <property type="evidence" value="ECO:0007669"/>
    <property type="project" value="TreeGrafter"/>
</dbReference>
<feature type="coiled-coil region" evidence="8">
    <location>
        <begin position="472"/>
        <end position="526"/>
    </location>
</feature>
<evidence type="ECO:0000256" key="6">
    <source>
        <dbReference type="PROSITE-ProRule" id="PRU01251"/>
    </source>
</evidence>
<sequence length="916" mass="101716">MDPSKWTDKTVEIVNKAHEIGVEKGHASLTPQVVALALFEDANGLPSKLCQKAGGDRFMLVHELQLLVNKLPSQTPSPPQLSPSSGLLNVFRSAAGFQKKVGDSYMTVDSLLKAIINETSVKTAFKQAGVTMSKIEEAIKQTRGASSEQVHSKTGEDQFDSLEKYGRDLVKDVLDGKLDPVIGRDREIARMIQILTRKSKNNVVLVGSPGVGKTAIVEGLAMRIASGDIPETLNAKLYSLDMGALVAGAKYRGEFEERLKSVLKEIEEANGDIILFIDEIHLVMGAGKGDGAMDAANLLKPMLARGELRCIGATTLDEYRKHIEKDKAFARRFQKVDVGEPSLEDTISILRGIKDSYQSHHGVTIQDAAVVLAAKLAKRYITQRQLPDSAIDLMDEAAAHVRVQLDSQPEEIDRLERRKLQLEVEETALKAEKDPQSKKRLVTCQQELSSIEEQLRPLRMKHQEEKGRVDELRRLRNKIKECHVKIARAERERDLARVADLRYGAIPELEAQLEKLTMEDVRMKQQQGDDRLLTEVIGPKEIAMVVSRWTGIPCDRLQSSESEKLLNLANRMKTVVIGQETAVDAVSDAIIRARAGLAPPNRPLGSFLFLGSTGVGKTELAKQLAKLVQDDENNMVRIDMSEYMEKHSVSRLVGAAPGYVGYEEGGQLTEAIRRKPYSVILFDEVEKAHKDVFNILLQVLDDGRLTDSLGNVVDFKNTIIIMTSNIGSHYLIEAAQSENRKRQRTQEIGGPSKGNDLSMEQAKTLVMRDVRAHFRPELLNRLDDIVVFEPLKLENLIAITKHQLKSIMQGLTIDRNIAVEATSAALAVVIDASYDPAMGARPLRRYMERNVATEIAKLIIGGTIEDNSQVLIAGIDEKQSVAKFPVVKVAKIPTNNHLQLFIGKRDDEDVEMLSRY</sequence>
<dbReference type="SMART" id="SM01086">
    <property type="entry name" value="ClpB_D2-small"/>
    <property type="match status" value="1"/>
</dbReference>
<dbReference type="InterPro" id="IPR001270">
    <property type="entry name" value="ClpA/B"/>
</dbReference>
<dbReference type="PROSITE" id="PS51903">
    <property type="entry name" value="CLP_R"/>
    <property type="match status" value="1"/>
</dbReference>
<dbReference type="CDD" id="cd19499">
    <property type="entry name" value="RecA-like_ClpB_Hsp104-like"/>
    <property type="match status" value="1"/>
</dbReference>
<accession>A0A7S2WEU9</accession>
<dbReference type="SUPFAM" id="SSF81923">
    <property type="entry name" value="Double Clp-N motif"/>
    <property type="match status" value="1"/>
</dbReference>
<proteinExistence type="inferred from homology"/>
<feature type="domain" description="Clp R" evidence="9">
    <location>
        <begin position="3"/>
        <end position="145"/>
    </location>
</feature>
<dbReference type="AlphaFoldDB" id="A0A7S2WEU9"/>
<keyword evidence="5 7" id="KW-0143">Chaperone</keyword>
<dbReference type="InterPro" id="IPR003959">
    <property type="entry name" value="ATPase_AAA_core"/>
</dbReference>
<dbReference type="Gene3D" id="1.10.8.60">
    <property type="match status" value="1"/>
</dbReference>
<keyword evidence="8" id="KW-0175">Coiled coil</keyword>
<dbReference type="PROSITE" id="PS00871">
    <property type="entry name" value="CLPAB_2"/>
    <property type="match status" value="1"/>
</dbReference>
<feature type="coiled-coil region" evidence="8">
    <location>
        <begin position="405"/>
        <end position="432"/>
    </location>
</feature>
<evidence type="ECO:0000256" key="8">
    <source>
        <dbReference type="SAM" id="Coils"/>
    </source>
</evidence>
<dbReference type="FunFam" id="3.40.50.300:FF:000120">
    <property type="entry name" value="ATP-dependent chaperone ClpB"/>
    <property type="match status" value="1"/>
</dbReference>
<dbReference type="InterPro" id="IPR028299">
    <property type="entry name" value="ClpA/B_CS2"/>
</dbReference>
<keyword evidence="4 7" id="KW-0067">ATP-binding</keyword>
<dbReference type="PRINTS" id="PR00300">
    <property type="entry name" value="CLPPROTEASEA"/>
</dbReference>
<dbReference type="FunFam" id="3.40.50.300:FF:000025">
    <property type="entry name" value="ATP-dependent Clp protease subunit"/>
    <property type="match status" value="1"/>
</dbReference>
<dbReference type="PANTHER" id="PTHR11638:SF18">
    <property type="entry name" value="HEAT SHOCK PROTEIN 104"/>
    <property type="match status" value="1"/>
</dbReference>
<keyword evidence="2 6" id="KW-0677">Repeat</keyword>
<dbReference type="SUPFAM" id="SSF52540">
    <property type="entry name" value="P-loop containing nucleoside triphosphate hydrolases"/>
    <property type="match status" value="2"/>
</dbReference>
<name>A0A7S2WEU9_9STRA</name>
<reference evidence="11" key="1">
    <citation type="submission" date="2021-01" db="EMBL/GenBank/DDBJ databases">
        <authorList>
            <person name="Corre E."/>
            <person name="Pelletier E."/>
            <person name="Niang G."/>
            <person name="Scheremetjew M."/>
            <person name="Finn R."/>
            <person name="Kale V."/>
            <person name="Holt S."/>
            <person name="Cochrane G."/>
            <person name="Meng A."/>
            <person name="Brown T."/>
            <person name="Cohen L."/>
        </authorList>
    </citation>
    <scope>NUCLEOTIDE SEQUENCE</scope>
    <source>
        <strain evidence="11">NY070348D</strain>
    </source>
</reference>
<dbReference type="Pfam" id="PF00004">
    <property type="entry name" value="AAA"/>
    <property type="match status" value="1"/>
</dbReference>
<evidence type="ECO:0000256" key="5">
    <source>
        <dbReference type="ARBA" id="ARBA00023186"/>
    </source>
</evidence>
<dbReference type="GO" id="GO:0016887">
    <property type="term" value="F:ATP hydrolysis activity"/>
    <property type="evidence" value="ECO:0007669"/>
    <property type="project" value="InterPro"/>
</dbReference>
<dbReference type="Gene3D" id="3.40.50.300">
    <property type="entry name" value="P-loop containing nucleotide triphosphate hydrolases"/>
    <property type="match status" value="3"/>
</dbReference>
<dbReference type="Pfam" id="PF17871">
    <property type="entry name" value="AAA_lid_9"/>
    <property type="match status" value="1"/>
</dbReference>
<evidence type="ECO:0000313" key="11">
    <source>
        <dbReference type="EMBL" id="CAD9683965.1"/>
    </source>
</evidence>
<dbReference type="InterPro" id="IPR036628">
    <property type="entry name" value="Clp_N_dom_sf"/>
</dbReference>
<dbReference type="Pfam" id="PF10431">
    <property type="entry name" value="ClpB_D2-small"/>
    <property type="match status" value="1"/>
</dbReference>
<dbReference type="InterPro" id="IPR004176">
    <property type="entry name" value="Clp_R_N"/>
</dbReference>
<keyword evidence="3 7" id="KW-0547">Nucleotide-binding</keyword>